<evidence type="ECO:0000256" key="7">
    <source>
        <dbReference type="ARBA" id="ARBA00023136"/>
    </source>
</evidence>
<keyword evidence="3" id="KW-0813">Transport</keyword>
<dbReference type="RefSeq" id="WP_225439167.1">
    <property type="nucleotide sequence ID" value="NZ_JAIWJF010000005.1"/>
</dbReference>
<sequence>MFDKLRHENILYWSAVALAIATFVWVLTQMGFLFRPIGTFISVIFVPLIISGFLFYMLNPLVKLLMKVRVGRFSINRTGGTAIVIVSLLGIVLLGIFSLIPILSTQIGQLISNVPHIAAQSQKVITKYIGDSHILQNENVDHYVKGLEKSFSTWAQTFIKNLSNSLGSIVGTVTNVTVTAITVPVILFYMLKDSNKFIPAISKFLPSKRKQPIIDLLFKMSETISQYISGQVIECLFVGFFTSMGYMLIGLPIGILLGIIAGLCNIIPYVGPYIGITPAIIVTLILAPQKIIWVIVVVLVVQQVDGNIIYPNIIGKTLKIHPLTIIILLLAAGHLAGIPGMILGIPFYAVLRTIVQYVWNIFHLDSDENASNE</sequence>
<feature type="transmembrane region" description="Helical" evidence="8">
    <location>
        <begin position="246"/>
        <end position="270"/>
    </location>
</feature>
<proteinExistence type="inferred from homology"/>
<dbReference type="InterPro" id="IPR002549">
    <property type="entry name" value="AI-2E-like"/>
</dbReference>
<organism evidence="9 10">
    <name type="scientific">Furfurilactobacillus milii</name>
    <dbReference type="NCBI Taxonomy" id="2888272"/>
    <lineage>
        <taxon>Bacteria</taxon>
        <taxon>Bacillati</taxon>
        <taxon>Bacillota</taxon>
        <taxon>Bacilli</taxon>
        <taxon>Lactobacillales</taxon>
        <taxon>Lactobacillaceae</taxon>
        <taxon>Furfurilactobacillus</taxon>
    </lineage>
</organism>
<evidence type="ECO:0000256" key="6">
    <source>
        <dbReference type="ARBA" id="ARBA00022989"/>
    </source>
</evidence>
<evidence type="ECO:0000256" key="8">
    <source>
        <dbReference type="SAM" id="Phobius"/>
    </source>
</evidence>
<protein>
    <submittedName>
        <fullName evidence="9">AI-2E family transporter</fullName>
    </submittedName>
</protein>
<comment type="subcellular location">
    <subcellularLocation>
        <location evidence="1">Cell membrane</location>
        <topology evidence="1">Multi-pass membrane protein</topology>
    </subcellularLocation>
</comment>
<evidence type="ECO:0000256" key="1">
    <source>
        <dbReference type="ARBA" id="ARBA00004651"/>
    </source>
</evidence>
<keyword evidence="7 8" id="KW-0472">Membrane</keyword>
<comment type="caution">
    <text evidence="9">The sequence shown here is derived from an EMBL/GenBank/DDBJ whole genome shotgun (WGS) entry which is preliminary data.</text>
</comment>
<dbReference type="Proteomes" id="UP001152867">
    <property type="component" value="Unassembled WGS sequence"/>
</dbReference>
<keyword evidence="4" id="KW-1003">Cell membrane</keyword>
<feature type="transmembrane region" description="Helical" evidence="8">
    <location>
        <begin position="12"/>
        <end position="34"/>
    </location>
</feature>
<evidence type="ECO:0000256" key="4">
    <source>
        <dbReference type="ARBA" id="ARBA00022475"/>
    </source>
</evidence>
<evidence type="ECO:0000256" key="2">
    <source>
        <dbReference type="ARBA" id="ARBA00009773"/>
    </source>
</evidence>
<keyword evidence="10" id="KW-1185">Reference proteome</keyword>
<feature type="transmembrane region" description="Helical" evidence="8">
    <location>
        <begin position="322"/>
        <end position="349"/>
    </location>
</feature>
<dbReference type="Pfam" id="PF01594">
    <property type="entry name" value="AI-2E_transport"/>
    <property type="match status" value="1"/>
</dbReference>
<gene>
    <name evidence="9" type="ORF">NNA32_05910</name>
</gene>
<feature type="transmembrane region" description="Helical" evidence="8">
    <location>
        <begin position="276"/>
        <end position="301"/>
    </location>
</feature>
<keyword evidence="5 8" id="KW-0812">Transmembrane</keyword>
<dbReference type="EMBL" id="JANDJP010000005">
    <property type="protein sequence ID" value="MDF9913785.1"/>
    <property type="molecule type" value="Genomic_DNA"/>
</dbReference>
<evidence type="ECO:0000313" key="9">
    <source>
        <dbReference type="EMBL" id="MDF9913785.1"/>
    </source>
</evidence>
<feature type="transmembrane region" description="Helical" evidence="8">
    <location>
        <begin position="169"/>
        <end position="191"/>
    </location>
</feature>
<dbReference type="PANTHER" id="PTHR21716:SF53">
    <property type="entry name" value="PERMEASE PERM-RELATED"/>
    <property type="match status" value="1"/>
</dbReference>
<reference evidence="9" key="1">
    <citation type="submission" date="2022-06" db="EMBL/GenBank/DDBJ databases">
        <title>Antifungal cultures and metabolites of lactic acid bacteria for use in dairy fermentations.</title>
        <authorList>
            <person name="Zhao Z."/>
            <person name="Gaenzle M."/>
        </authorList>
    </citation>
    <scope>NUCLEOTIDE SEQUENCE</scope>
    <source>
        <strain evidence="9">FUA3126</strain>
    </source>
</reference>
<keyword evidence="6 8" id="KW-1133">Transmembrane helix</keyword>
<feature type="transmembrane region" description="Helical" evidence="8">
    <location>
        <begin position="79"/>
        <end position="103"/>
    </location>
</feature>
<evidence type="ECO:0000256" key="3">
    <source>
        <dbReference type="ARBA" id="ARBA00022448"/>
    </source>
</evidence>
<evidence type="ECO:0000256" key="5">
    <source>
        <dbReference type="ARBA" id="ARBA00022692"/>
    </source>
</evidence>
<comment type="similarity">
    <text evidence="2">Belongs to the autoinducer-2 exporter (AI-2E) (TC 2.A.86) family.</text>
</comment>
<accession>A0ABT6D9I2</accession>
<dbReference type="PANTHER" id="PTHR21716">
    <property type="entry name" value="TRANSMEMBRANE PROTEIN"/>
    <property type="match status" value="1"/>
</dbReference>
<evidence type="ECO:0000313" key="10">
    <source>
        <dbReference type="Proteomes" id="UP001152867"/>
    </source>
</evidence>
<feature type="transmembrane region" description="Helical" evidence="8">
    <location>
        <begin position="40"/>
        <end position="58"/>
    </location>
</feature>
<name>A0ABT6D9I2_9LACO</name>